<dbReference type="GO" id="GO:0045144">
    <property type="term" value="P:meiotic sister chromatid segregation"/>
    <property type="evidence" value="ECO:0007669"/>
    <property type="project" value="InterPro"/>
</dbReference>
<proteinExistence type="predicted"/>
<evidence type="ECO:0000256" key="1">
    <source>
        <dbReference type="SAM" id="MobiDB-lite"/>
    </source>
</evidence>
<dbReference type="InterPro" id="IPR044693">
    <property type="entry name" value="SGO_plant"/>
</dbReference>
<evidence type="ECO:0000313" key="3">
    <source>
        <dbReference type="Proteomes" id="UP001293593"/>
    </source>
</evidence>
<comment type="caution">
    <text evidence="2">The sequence shown here is derived from an EMBL/GenBank/DDBJ whole genome shotgun (WGS) entry which is preliminary data.</text>
</comment>
<gene>
    <name evidence="2" type="ORF">QN277_008192</name>
</gene>
<keyword evidence="3" id="KW-1185">Reference proteome</keyword>
<protein>
    <recommendedName>
        <fullName evidence="4">Shugoshin C-terminal domain-containing protein</fullName>
    </recommendedName>
</protein>
<feature type="compositionally biased region" description="Basic and acidic residues" evidence="1">
    <location>
        <begin position="182"/>
        <end position="194"/>
    </location>
</feature>
<name>A0AAE1M706_9FABA</name>
<feature type="region of interest" description="Disordered" evidence="1">
    <location>
        <begin position="161"/>
        <end position="265"/>
    </location>
</feature>
<dbReference type="EMBL" id="JAWXYG010000013">
    <property type="protein sequence ID" value="KAK4255160.1"/>
    <property type="molecule type" value="Genomic_DNA"/>
</dbReference>
<feature type="compositionally biased region" description="Basic and acidic residues" evidence="1">
    <location>
        <begin position="206"/>
        <end position="222"/>
    </location>
</feature>
<dbReference type="GO" id="GO:0000775">
    <property type="term" value="C:chromosome, centromeric region"/>
    <property type="evidence" value="ECO:0007669"/>
    <property type="project" value="InterPro"/>
</dbReference>
<evidence type="ECO:0000313" key="2">
    <source>
        <dbReference type="EMBL" id="KAK4255160.1"/>
    </source>
</evidence>
<sequence length="265" mass="30248">MVMKRSIAKLVRKKLSDITNTTMHPKLHNQAEKTADKNCIEELLKEKAALMQLLAERDKIIELTGAELLRLRDNVEKLQLQNWNLAQSNSQMLAELNLGKERMKALQHEILCKAALLQGKNSEVRGIEDMDCENDESLLKEGVEKADQPLVKASNIDKLCDRNKKPTKRSRSTVSVTASLKDANESKEKKEVRSQLRRRSAGFKAQEYKPEKKNSSETENARSHLSILKSPGRENETFGKPVRKTQEKVQPYKAIPPKVKLRRLE</sequence>
<dbReference type="GO" id="GO:0034090">
    <property type="term" value="P:maintenance of meiotic sister chromatid cohesion"/>
    <property type="evidence" value="ECO:0007669"/>
    <property type="project" value="InterPro"/>
</dbReference>
<reference evidence="2" key="1">
    <citation type="submission" date="2023-10" db="EMBL/GenBank/DDBJ databases">
        <title>Chromosome-level genome of the transformable northern wattle, Acacia crassicarpa.</title>
        <authorList>
            <person name="Massaro I."/>
            <person name="Sinha N.R."/>
            <person name="Poethig S."/>
            <person name="Leichty A.R."/>
        </authorList>
    </citation>
    <scope>NUCLEOTIDE SEQUENCE</scope>
    <source>
        <strain evidence="2">Acra3RX</strain>
        <tissue evidence="2">Leaf</tissue>
    </source>
</reference>
<evidence type="ECO:0008006" key="4">
    <source>
        <dbReference type="Google" id="ProtNLM"/>
    </source>
</evidence>
<dbReference type="AlphaFoldDB" id="A0AAE1M706"/>
<accession>A0AAE1M706</accession>
<organism evidence="2 3">
    <name type="scientific">Acacia crassicarpa</name>
    <name type="common">northern wattle</name>
    <dbReference type="NCBI Taxonomy" id="499986"/>
    <lineage>
        <taxon>Eukaryota</taxon>
        <taxon>Viridiplantae</taxon>
        <taxon>Streptophyta</taxon>
        <taxon>Embryophyta</taxon>
        <taxon>Tracheophyta</taxon>
        <taxon>Spermatophyta</taxon>
        <taxon>Magnoliopsida</taxon>
        <taxon>eudicotyledons</taxon>
        <taxon>Gunneridae</taxon>
        <taxon>Pentapetalae</taxon>
        <taxon>rosids</taxon>
        <taxon>fabids</taxon>
        <taxon>Fabales</taxon>
        <taxon>Fabaceae</taxon>
        <taxon>Caesalpinioideae</taxon>
        <taxon>mimosoid clade</taxon>
        <taxon>Acacieae</taxon>
        <taxon>Acacia</taxon>
    </lineage>
</organism>
<dbReference type="Proteomes" id="UP001293593">
    <property type="component" value="Unassembled WGS sequence"/>
</dbReference>
<dbReference type="PANTHER" id="PTHR34373:SF8">
    <property type="entry name" value="SHUGOSHIN"/>
    <property type="match status" value="1"/>
</dbReference>
<dbReference type="PANTHER" id="PTHR34373">
    <property type="entry name" value="SHUGOSHIN 2"/>
    <property type="match status" value="1"/>
</dbReference>